<protein>
    <submittedName>
        <fullName evidence="1">Uncharacterized protein</fullName>
    </submittedName>
</protein>
<gene>
    <name evidence="1" type="ORF">TS85_11555</name>
</gene>
<dbReference type="Proteomes" id="UP000032300">
    <property type="component" value="Chromosome"/>
</dbReference>
<dbReference type="EMBL" id="CP010836">
    <property type="protein sequence ID" value="AJP72288.1"/>
    <property type="molecule type" value="Genomic_DNA"/>
</dbReference>
<proteinExistence type="predicted"/>
<organism evidence="1 2">
    <name type="scientific">Sphingomonas hengshuiensis</name>
    <dbReference type="NCBI Taxonomy" id="1609977"/>
    <lineage>
        <taxon>Bacteria</taxon>
        <taxon>Pseudomonadati</taxon>
        <taxon>Pseudomonadota</taxon>
        <taxon>Alphaproteobacteria</taxon>
        <taxon>Sphingomonadales</taxon>
        <taxon>Sphingomonadaceae</taxon>
        <taxon>Sphingomonas</taxon>
    </lineage>
</organism>
<sequence>MPARRPLICKRKGCDAPRDRGHIVCAACWRDIPTALRQRYAAARRLHLTRIAKQLGSDIVRLLGRKPDAATPNPYTRIAALTGDRDGSQAAG</sequence>
<dbReference type="RefSeq" id="WP_044332280.1">
    <property type="nucleotide sequence ID" value="NZ_CP010836.1"/>
</dbReference>
<reference evidence="1 2" key="2">
    <citation type="submission" date="2015-02" db="EMBL/GenBank/DDBJ databases">
        <title>The complete genome of Sphingomonas hengshuiensis sp. WHSC-8 isolated from soil of Hengshui Lake.</title>
        <authorList>
            <person name="Wei S."/>
            <person name="Guo J."/>
            <person name="Su C."/>
            <person name="Wu R."/>
            <person name="Zhang Z."/>
            <person name="Liang K."/>
            <person name="Li H."/>
            <person name="Wang T."/>
            <person name="Liu H."/>
            <person name="Zhang C."/>
            <person name="Li Z."/>
            <person name="Wang Q."/>
            <person name="Meng J."/>
        </authorList>
    </citation>
    <scope>NUCLEOTIDE SEQUENCE [LARGE SCALE GENOMIC DNA]</scope>
    <source>
        <strain evidence="1 2">WHSC-8</strain>
    </source>
</reference>
<name>A0A7U4J8N4_9SPHN</name>
<dbReference type="AlphaFoldDB" id="A0A7U4J8N4"/>
<reference evidence="1 2" key="1">
    <citation type="journal article" date="2015" name="Int. J. Syst. Evol. Microbiol.">
        <title>Sphingomonas hengshuiensis sp. nov., isolated from lake wetland.</title>
        <authorList>
            <person name="Wei S."/>
            <person name="Wang T."/>
            <person name="Liu H."/>
            <person name="Zhang C."/>
            <person name="Guo J."/>
            <person name="Wang Q."/>
            <person name="Liang K."/>
            <person name="Zhang Z."/>
        </authorList>
    </citation>
    <scope>NUCLEOTIDE SEQUENCE [LARGE SCALE GENOMIC DNA]</scope>
    <source>
        <strain evidence="1 2">WHSC-8</strain>
    </source>
</reference>
<dbReference type="KEGG" id="sphi:TS85_11555"/>
<keyword evidence="2" id="KW-1185">Reference proteome</keyword>
<evidence type="ECO:0000313" key="2">
    <source>
        <dbReference type="Proteomes" id="UP000032300"/>
    </source>
</evidence>
<evidence type="ECO:0000313" key="1">
    <source>
        <dbReference type="EMBL" id="AJP72288.1"/>
    </source>
</evidence>
<accession>A0A7U4J8N4</accession>